<evidence type="ECO:0000313" key="2">
    <source>
        <dbReference type="Proteomes" id="UP000799755"/>
    </source>
</evidence>
<gene>
    <name evidence="1" type="ORF">BDR25DRAFT_283776</name>
</gene>
<name>A0ACB6QZU4_9PLEO</name>
<comment type="caution">
    <text evidence="1">The sequence shown here is derived from an EMBL/GenBank/DDBJ whole genome shotgun (WGS) entry which is preliminary data.</text>
</comment>
<proteinExistence type="predicted"/>
<protein>
    <submittedName>
        <fullName evidence="1">Uncharacterized protein</fullName>
    </submittedName>
</protein>
<accession>A0ACB6QZU4</accession>
<dbReference type="EMBL" id="MU003502">
    <property type="protein sequence ID" value="KAF2472365.1"/>
    <property type="molecule type" value="Genomic_DNA"/>
</dbReference>
<evidence type="ECO:0000313" key="1">
    <source>
        <dbReference type="EMBL" id="KAF2472365.1"/>
    </source>
</evidence>
<keyword evidence="2" id="KW-1185">Reference proteome</keyword>
<reference evidence="1" key="1">
    <citation type="journal article" date="2020" name="Stud. Mycol.">
        <title>101 Dothideomycetes genomes: a test case for predicting lifestyles and emergence of pathogens.</title>
        <authorList>
            <person name="Haridas S."/>
            <person name="Albert R."/>
            <person name="Binder M."/>
            <person name="Bloem J."/>
            <person name="Labutti K."/>
            <person name="Salamov A."/>
            <person name="Andreopoulos B."/>
            <person name="Baker S."/>
            <person name="Barry K."/>
            <person name="Bills G."/>
            <person name="Bluhm B."/>
            <person name="Cannon C."/>
            <person name="Castanera R."/>
            <person name="Culley D."/>
            <person name="Daum C."/>
            <person name="Ezra D."/>
            <person name="Gonzalez J."/>
            <person name="Henrissat B."/>
            <person name="Kuo A."/>
            <person name="Liang C."/>
            <person name="Lipzen A."/>
            <person name="Lutzoni F."/>
            <person name="Magnuson J."/>
            <person name="Mondo S."/>
            <person name="Nolan M."/>
            <person name="Ohm R."/>
            <person name="Pangilinan J."/>
            <person name="Park H.-J."/>
            <person name="Ramirez L."/>
            <person name="Alfaro M."/>
            <person name="Sun H."/>
            <person name="Tritt A."/>
            <person name="Yoshinaga Y."/>
            <person name="Zwiers L.-H."/>
            <person name="Turgeon B."/>
            <person name="Goodwin S."/>
            <person name="Spatafora J."/>
            <person name="Crous P."/>
            <person name="Grigoriev I."/>
        </authorList>
    </citation>
    <scope>NUCLEOTIDE SEQUENCE</scope>
    <source>
        <strain evidence="1">ATCC 200398</strain>
    </source>
</reference>
<sequence length="429" mass="48125">MSSSLCYYNCSEHPYSISPNPDISGVGVIIGYATTAGIVVFILLVSYFTVYDPLEDPFRKEIGGTPTIQYRPNPVDVVFLKLTSAIWNRLRKKNTLSSVAPPRMPRNTRLHASCVKCVQSMSDLQILTGTSILISGYAQLKCGLSAYHWQILVFLAWFSSLTHLSCLTFLRNYLYNRPGERVWRLIGMAIMLLMLLVAMVPTGNFNWRASTNSTPVPSPSDYAICYFNRAKQADNMTFGTMIFAILLLSLGFIYRIVRLHRSLSVNVVGRARRILSGRARQFLIQLYNKLDISNSGMSLRRTMAYRPFLALFLATRTIVDTWTSMFFEILWLLGSFIWGLTRLRQTLGLSNGGSGEWAFGQVISILQLAAPLLTISEYLYPSKSISAFTPSNTHFGRSTIRGSRSTQLHSTGPGNGWIQQRIGLAISCR</sequence>
<organism evidence="1 2">
    <name type="scientific">Lindgomyces ingoldianus</name>
    <dbReference type="NCBI Taxonomy" id="673940"/>
    <lineage>
        <taxon>Eukaryota</taxon>
        <taxon>Fungi</taxon>
        <taxon>Dikarya</taxon>
        <taxon>Ascomycota</taxon>
        <taxon>Pezizomycotina</taxon>
        <taxon>Dothideomycetes</taxon>
        <taxon>Pleosporomycetidae</taxon>
        <taxon>Pleosporales</taxon>
        <taxon>Lindgomycetaceae</taxon>
        <taxon>Lindgomyces</taxon>
    </lineage>
</organism>
<dbReference type="Proteomes" id="UP000799755">
    <property type="component" value="Unassembled WGS sequence"/>
</dbReference>